<protein>
    <recommendedName>
        <fullName evidence="6">Na(+)/H(+) antiporter NhaA</fullName>
    </recommendedName>
    <alternativeName>
        <fullName evidence="6">Sodium/proton antiporter NhaA</fullName>
    </alternativeName>
</protein>
<dbReference type="GO" id="GO:0005886">
    <property type="term" value="C:plasma membrane"/>
    <property type="evidence" value="ECO:0007669"/>
    <property type="project" value="UniProtKB-SubCell"/>
</dbReference>
<feature type="transmembrane region" description="Helical" evidence="6">
    <location>
        <begin position="159"/>
        <end position="179"/>
    </location>
</feature>
<keyword evidence="6" id="KW-0739">Sodium transport</keyword>
<dbReference type="HAMAP" id="MF_01844">
    <property type="entry name" value="NhaA"/>
    <property type="match status" value="1"/>
</dbReference>
<gene>
    <name evidence="6" type="primary">nhaA</name>
    <name evidence="7" type="ORF">A2008_11145</name>
</gene>
<feature type="transmembrane region" description="Helical" evidence="6">
    <location>
        <begin position="64"/>
        <end position="82"/>
    </location>
</feature>
<dbReference type="GO" id="GO:0015385">
    <property type="term" value="F:sodium:proton antiporter activity"/>
    <property type="evidence" value="ECO:0007669"/>
    <property type="project" value="UniProtKB-UniRule"/>
</dbReference>
<dbReference type="NCBIfam" id="TIGR00773">
    <property type="entry name" value="NhaA"/>
    <property type="match status" value="1"/>
</dbReference>
<dbReference type="Pfam" id="PF06965">
    <property type="entry name" value="Na_H_antiport_1"/>
    <property type="match status" value="1"/>
</dbReference>
<evidence type="ECO:0000256" key="5">
    <source>
        <dbReference type="ARBA" id="ARBA00023136"/>
    </source>
</evidence>
<comment type="subcellular location">
    <subcellularLocation>
        <location evidence="1">Cell inner membrane</location>
        <topology evidence="1">Multi-pass membrane protein</topology>
    </subcellularLocation>
    <subcellularLocation>
        <location evidence="6">Cell membrane</location>
        <topology evidence="6">Multi-pass membrane protein</topology>
    </subcellularLocation>
</comment>
<evidence type="ECO:0000256" key="4">
    <source>
        <dbReference type="ARBA" id="ARBA00022989"/>
    </source>
</evidence>
<feature type="transmembrane region" description="Helical" evidence="6">
    <location>
        <begin position="230"/>
        <end position="251"/>
    </location>
</feature>
<evidence type="ECO:0000256" key="2">
    <source>
        <dbReference type="ARBA" id="ARBA00022475"/>
    </source>
</evidence>
<dbReference type="NCBIfam" id="NF007111">
    <property type="entry name" value="PRK09560.1"/>
    <property type="match status" value="1"/>
</dbReference>
<sequence>MNKTDFSKLFTEFFESEKTGGLILIISTVFSLLAANLFIGQGYIDFWHKYVDLSFFGLELKYSIQHWINDGLVTVFFLLIGLEIERELYAGELSSFQKASLPVVAAIGGMAAPALIHLFFNYSTPFQAGMGIPMATDIAFALGVLSLIGGAVPLSLKIFLTAFAIIDDLGAILMIAVFYSKGLSTAYLAMAAAVFALLIVLNRLKVRAVVPYLLMGIIMWYFMLKSGVHATITGVLLAFAIPFAADGSQCPSLRLQHYLHKPVAFFILPLFAAANTAISIGGGNFSTLLSANSTGIILGLFLGKPLGVLAMSFAFVSLKICRLPGDLTWKHVLGAGLLGGIGFTMSIFIANLAFADPSLIQSSILAIIAASLLSGLTGFAFFKFID</sequence>
<comment type="catalytic activity">
    <reaction evidence="6">
        <text>Na(+)(in) + 2 H(+)(out) = Na(+)(out) + 2 H(+)(in)</text>
        <dbReference type="Rhea" id="RHEA:29251"/>
        <dbReference type="ChEBI" id="CHEBI:15378"/>
        <dbReference type="ChEBI" id="CHEBI:29101"/>
    </reaction>
</comment>
<evidence type="ECO:0000256" key="6">
    <source>
        <dbReference type="HAMAP-Rule" id="MF_01844"/>
    </source>
</evidence>
<comment type="function">
    <text evidence="6">Na(+)/H(+) antiporter that extrudes sodium in exchange for external protons.</text>
</comment>
<evidence type="ECO:0000256" key="1">
    <source>
        <dbReference type="ARBA" id="ARBA00004429"/>
    </source>
</evidence>
<feature type="transmembrane region" description="Helical" evidence="6">
    <location>
        <begin position="360"/>
        <end position="382"/>
    </location>
</feature>
<evidence type="ECO:0000313" key="7">
    <source>
        <dbReference type="EMBL" id="OGM02970.1"/>
    </source>
</evidence>
<dbReference type="InterPro" id="IPR023171">
    <property type="entry name" value="Na/H_antiporter_dom_sf"/>
</dbReference>
<evidence type="ECO:0000313" key="8">
    <source>
        <dbReference type="Proteomes" id="UP000178735"/>
    </source>
</evidence>
<keyword evidence="6" id="KW-0050">Antiport</keyword>
<keyword evidence="6" id="KW-0813">Transport</keyword>
<keyword evidence="6" id="KW-0915">Sodium</keyword>
<keyword evidence="2 6" id="KW-1003">Cell membrane</keyword>
<dbReference type="STRING" id="1817813.A2008_11145"/>
<dbReference type="InterPro" id="IPR004670">
    <property type="entry name" value="NhaA"/>
</dbReference>
<evidence type="ECO:0000256" key="3">
    <source>
        <dbReference type="ARBA" id="ARBA00022692"/>
    </source>
</evidence>
<feature type="transmembrane region" description="Helical" evidence="6">
    <location>
        <begin position="295"/>
        <end position="320"/>
    </location>
</feature>
<keyword evidence="3 6" id="KW-0812">Transmembrane</keyword>
<dbReference type="PANTHER" id="PTHR30341:SF0">
    <property type="entry name" value="NA(+)_H(+) ANTIPORTER NHAA"/>
    <property type="match status" value="1"/>
</dbReference>
<feature type="transmembrane region" description="Helical" evidence="6">
    <location>
        <begin position="103"/>
        <end position="120"/>
    </location>
</feature>
<keyword evidence="6" id="KW-0406">Ion transport</keyword>
<accession>A0A1F7WJJ3</accession>
<keyword evidence="5 6" id="KW-0472">Membrane</keyword>
<dbReference type="Proteomes" id="UP000178735">
    <property type="component" value="Unassembled WGS sequence"/>
</dbReference>
<dbReference type="NCBIfam" id="NF007112">
    <property type="entry name" value="PRK09561.1"/>
    <property type="match status" value="1"/>
</dbReference>
<organism evidence="7 8">
    <name type="scientific">Candidatus Wallbacteria bacterium GWC2_49_35</name>
    <dbReference type="NCBI Taxonomy" id="1817813"/>
    <lineage>
        <taxon>Bacteria</taxon>
        <taxon>Candidatus Walliibacteriota</taxon>
    </lineage>
</organism>
<comment type="similarity">
    <text evidence="6">Belongs to the NhaA Na(+)/H(+) (TC 2.A.33) antiporter family.</text>
</comment>
<feature type="transmembrane region" description="Helical" evidence="6">
    <location>
        <begin position="208"/>
        <end position="224"/>
    </location>
</feature>
<dbReference type="EMBL" id="MGFH01000193">
    <property type="protein sequence ID" value="OGM02970.1"/>
    <property type="molecule type" value="Genomic_DNA"/>
</dbReference>
<name>A0A1F7WJJ3_9BACT</name>
<keyword evidence="4 6" id="KW-1133">Transmembrane helix</keyword>
<comment type="caution">
    <text evidence="7">The sequence shown here is derived from an EMBL/GenBank/DDBJ whole genome shotgun (WGS) entry which is preliminary data.</text>
</comment>
<proteinExistence type="inferred from homology"/>
<dbReference type="GO" id="GO:0006885">
    <property type="term" value="P:regulation of pH"/>
    <property type="evidence" value="ECO:0007669"/>
    <property type="project" value="UniProtKB-UniRule"/>
</dbReference>
<dbReference type="PANTHER" id="PTHR30341">
    <property type="entry name" value="SODIUM ION/PROTON ANTIPORTER NHAA-RELATED"/>
    <property type="match status" value="1"/>
</dbReference>
<dbReference type="Gene3D" id="1.20.1530.10">
    <property type="entry name" value="Na+/H+ antiporter like domain"/>
    <property type="match status" value="1"/>
</dbReference>
<feature type="transmembrane region" description="Helical" evidence="6">
    <location>
        <begin position="21"/>
        <end position="44"/>
    </location>
</feature>
<reference evidence="7 8" key="1">
    <citation type="journal article" date="2016" name="Nat. Commun.">
        <title>Thousands of microbial genomes shed light on interconnected biogeochemical processes in an aquifer system.</title>
        <authorList>
            <person name="Anantharaman K."/>
            <person name="Brown C.T."/>
            <person name="Hug L.A."/>
            <person name="Sharon I."/>
            <person name="Castelle C.J."/>
            <person name="Probst A.J."/>
            <person name="Thomas B.C."/>
            <person name="Singh A."/>
            <person name="Wilkins M.J."/>
            <person name="Karaoz U."/>
            <person name="Brodie E.L."/>
            <person name="Williams K.H."/>
            <person name="Hubbard S.S."/>
            <person name="Banfield J.F."/>
        </authorList>
    </citation>
    <scope>NUCLEOTIDE SEQUENCE [LARGE SCALE GENOMIC DNA]</scope>
</reference>
<feature type="transmembrane region" description="Helical" evidence="6">
    <location>
        <begin position="132"/>
        <end position="152"/>
    </location>
</feature>
<feature type="transmembrane region" description="Helical" evidence="6">
    <location>
        <begin position="185"/>
        <end position="201"/>
    </location>
</feature>
<feature type="transmembrane region" description="Helical" evidence="6">
    <location>
        <begin position="332"/>
        <end position="354"/>
    </location>
</feature>
<feature type="transmembrane region" description="Helical" evidence="6">
    <location>
        <begin position="263"/>
        <end position="283"/>
    </location>
</feature>
<dbReference type="AlphaFoldDB" id="A0A1F7WJJ3"/>